<evidence type="ECO:0000256" key="8">
    <source>
        <dbReference type="ARBA" id="ARBA00023136"/>
    </source>
</evidence>
<evidence type="ECO:0000256" key="9">
    <source>
        <dbReference type="ARBA" id="ARBA00025276"/>
    </source>
</evidence>
<dbReference type="PANTHER" id="PTHR32198">
    <property type="entry name" value="MITOCHONDRIAL ESCAPE PROTEIN 2"/>
    <property type="match status" value="1"/>
</dbReference>
<dbReference type="InterPro" id="IPR018850">
    <property type="entry name" value="Mt_escape_2_C"/>
</dbReference>
<evidence type="ECO:0000259" key="11">
    <source>
        <dbReference type="Pfam" id="PF10443"/>
    </source>
</evidence>
<comment type="function">
    <text evidence="9 10">Plays a role in maintaining the mitochondrial genome and in controlling the mtDNA escape. Involved in the regulation of mtDNA nucleotide structure and number. May have a dispensable role in early maturation of pre-rRNA.</text>
</comment>
<name>A0ABX6F1M4_KLUMA</name>
<dbReference type="InterPro" id="IPR035979">
    <property type="entry name" value="RBD_domain_sf"/>
</dbReference>
<dbReference type="Gene3D" id="3.40.50.300">
    <property type="entry name" value="P-loop containing nucleotide triphosphate hydrolases"/>
    <property type="match status" value="1"/>
</dbReference>
<comment type="subcellular location">
    <subcellularLocation>
        <location evidence="1 10">Mitochondrion inner membrane</location>
        <topology evidence="1 10">Single-pass membrane protein</topology>
    </subcellularLocation>
</comment>
<keyword evidence="8" id="KW-0472">Membrane</keyword>
<dbReference type="InterPro" id="IPR034260">
    <property type="entry name" value="Yme2_RRM"/>
</dbReference>
<dbReference type="CDD" id="cd12433">
    <property type="entry name" value="RRM_Yme2p_like"/>
    <property type="match status" value="1"/>
</dbReference>
<organism evidence="12 13">
    <name type="scientific">Kluyveromyces marxianus</name>
    <name type="common">Yeast</name>
    <name type="synonym">Candida kefyr</name>
    <dbReference type="NCBI Taxonomy" id="4911"/>
    <lineage>
        <taxon>Eukaryota</taxon>
        <taxon>Fungi</taxon>
        <taxon>Dikarya</taxon>
        <taxon>Ascomycota</taxon>
        <taxon>Saccharomycotina</taxon>
        <taxon>Saccharomycetes</taxon>
        <taxon>Saccharomycetales</taxon>
        <taxon>Saccharomycetaceae</taxon>
        <taxon>Kluyveromyces</taxon>
    </lineage>
</organism>
<evidence type="ECO:0000256" key="2">
    <source>
        <dbReference type="ARBA" id="ARBA00010320"/>
    </source>
</evidence>
<dbReference type="InterPro" id="IPR027417">
    <property type="entry name" value="P-loop_NTPase"/>
</dbReference>
<dbReference type="Pfam" id="PF10443">
    <property type="entry name" value="RNA12"/>
    <property type="match status" value="1"/>
</dbReference>
<dbReference type="PANTHER" id="PTHR32198:SF2">
    <property type="entry name" value="MITOCHONDRIAL ESCAPE PROTEIN 2"/>
    <property type="match status" value="1"/>
</dbReference>
<dbReference type="EMBL" id="CP015060">
    <property type="protein sequence ID" value="QGN17776.1"/>
    <property type="molecule type" value="Genomic_DNA"/>
</dbReference>
<comment type="similarity">
    <text evidence="2 10">Belongs to the YME2 family.</text>
</comment>
<gene>
    <name evidence="12" type="primary">YME2</name>
    <name evidence="12" type="ORF">FIM1_4985</name>
</gene>
<proteinExistence type="inferred from homology"/>
<dbReference type="InterPro" id="IPR039627">
    <property type="entry name" value="Yme2_C"/>
</dbReference>
<keyword evidence="6" id="KW-1133">Transmembrane helix</keyword>
<evidence type="ECO:0000256" key="4">
    <source>
        <dbReference type="ARBA" id="ARBA00022692"/>
    </source>
</evidence>
<evidence type="ECO:0000256" key="3">
    <source>
        <dbReference type="ARBA" id="ARBA00020222"/>
    </source>
</evidence>
<reference evidence="12 13" key="1">
    <citation type="submission" date="2016-03" db="EMBL/GenBank/DDBJ databases">
        <title>How can Kluyveromyces marxianus grow so fast - potential evolutionary course in Saccharomyces Complex revealed by comparative genomics.</title>
        <authorList>
            <person name="Mo W."/>
            <person name="Lu W."/>
            <person name="Yang X."/>
            <person name="Qi J."/>
            <person name="Lv H."/>
        </authorList>
    </citation>
    <scope>NUCLEOTIDE SEQUENCE [LARGE SCALE GENOMIC DNA]</scope>
    <source>
        <strain evidence="12 13">FIM1</strain>
    </source>
</reference>
<keyword evidence="4" id="KW-0812">Transmembrane</keyword>
<keyword evidence="10" id="KW-0507">mRNA processing</keyword>
<sequence>MLLSRFAATSVKPSHIVALSRFGKVALWAGASKRFVSSEIQQKDEQAGEASTATATGIIHKTEEETLLYFDNVYPRAMSLWRPTQWYNLLLSNQSREAVRAKIFNYASPESNPIHGLELRSTIPIKRDGGVFATFLVPPNYTKAALNTLIQKNTEEESSKSWFSYFTKVSVFPVKGSPWIEDLRRLPSNQIKVKFEGGFLTEEEVYALFRRYGTIVNIFPNPQEKTYGIVYRSFRGAICAKNCVSGMEVHNSIIHVQYKQLAQGHVIRDFFVNHTRIAVPVLLALLSIVAVIIFDPIREFTIEQKITHRYSLSWDNHFLKKLLSLTSSTMSSVKHYWGISDNQVQKRQLWEERQEKVGDLKLWLQENNNTFVVLRGPRGSGKHELVMQHALHDRPNVLYLDCDKLIKSRTDAKFLRNAASQIGYFPIFPWVNSVTNLLDLAVQGLTGQKSGLSESKETQFRNMLSTAVMSIRHIALKGYKPVIGSGDNAITVKEEDYLQQHPEKKPVIVIDRFTNKAEMNGFVYKELSDWAAMLVQMNLAHVIFLTETVAPNQLLAESLPNQVFKMMSLSDASKKSARSYVLAQLKETNEEEDEGSVSPINLDMNEKFVEEIDDSLDPIGGRMLDLQAFVRRVKSGEQPKEALEKMVEQASEQITQIFLNGSADPLRGAQAWELIELLSAKESITFRDIIYRPLFKAAPEDALLELEKNGLVSMKRDRGVLTDILPAKPLFRAAFNYLLENKDIYNVLRTSYLLRMITFETGRIKKWEEELKALSKVSDQKSFRSRLNYLGGKIEGSSAVINNCEEEIKKLSKQ</sequence>
<evidence type="ECO:0000313" key="13">
    <source>
        <dbReference type="Proteomes" id="UP000422736"/>
    </source>
</evidence>
<evidence type="ECO:0000256" key="5">
    <source>
        <dbReference type="ARBA" id="ARBA00022792"/>
    </source>
</evidence>
<keyword evidence="13" id="KW-1185">Reference proteome</keyword>
<feature type="domain" description="Mitochondrial escape protein 2 C-terminal" evidence="11">
    <location>
        <begin position="353"/>
        <end position="777"/>
    </location>
</feature>
<accession>A0ABX6F1M4</accession>
<evidence type="ECO:0000256" key="1">
    <source>
        <dbReference type="ARBA" id="ARBA00004434"/>
    </source>
</evidence>
<evidence type="ECO:0000256" key="6">
    <source>
        <dbReference type="ARBA" id="ARBA00022989"/>
    </source>
</evidence>
<evidence type="ECO:0000256" key="7">
    <source>
        <dbReference type="ARBA" id="ARBA00023128"/>
    </source>
</evidence>
<keyword evidence="10" id="KW-0694">RNA-binding</keyword>
<protein>
    <recommendedName>
        <fullName evidence="3 10">Mitochondrial escape protein 2</fullName>
    </recommendedName>
</protein>
<keyword evidence="7 10" id="KW-0496">Mitochondrion</keyword>
<keyword evidence="5 10" id="KW-0999">Mitochondrion inner membrane</keyword>
<evidence type="ECO:0000313" key="12">
    <source>
        <dbReference type="EMBL" id="QGN17776.1"/>
    </source>
</evidence>
<dbReference type="Proteomes" id="UP000422736">
    <property type="component" value="Chromosome 8"/>
</dbReference>
<evidence type="ECO:0000256" key="10">
    <source>
        <dbReference type="RuleBase" id="RU367108"/>
    </source>
</evidence>
<dbReference type="SUPFAM" id="SSF54928">
    <property type="entry name" value="RNA-binding domain, RBD"/>
    <property type="match status" value="1"/>
</dbReference>
<dbReference type="SUPFAM" id="SSF52540">
    <property type="entry name" value="P-loop containing nucleoside triphosphate hydrolases"/>
    <property type="match status" value="1"/>
</dbReference>